<dbReference type="PANTHER" id="PTHR10900">
    <property type="entry name" value="PERIOSTIN-RELATED"/>
    <property type="match status" value="1"/>
</dbReference>
<dbReference type="GO" id="GO:0005615">
    <property type="term" value="C:extracellular space"/>
    <property type="evidence" value="ECO:0007669"/>
    <property type="project" value="TreeGrafter"/>
</dbReference>
<dbReference type="GO" id="GO:0031012">
    <property type="term" value="C:extracellular matrix"/>
    <property type="evidence" value="ECO:0007669"/>
    <property type="project" value="TreeGrafter"/>
</dbReference>
<comment type="caution">
    <text evidence="3">The sequence shown here is derived from an EMBL/GenBank/DDBJ whole genome shotgun (WGS) entry which is preliminary data.</text>
</comment>
<dbReference type="Proteomes" id="UP000321945">
    <property type="component" value="Unassembled WGS sequence"/>
</dbReference>
<dbReference type="OrthoDB" id="1442729at2"/>
<organism evidence="3 4">
    <name type="scientific">Aequorivita lipolytica</name>
    <dbReference type="NCBI Taxonomy" id="153267"/>
    <lineage>
        <taxon>Bacteria</taxon>
        <taxon>Pseudomonadati</taxon>
        <taxon>Bacteroidota</taxon>
        <taxon>Flavobacteriia</taxon>
        <taxon>Flavobacteriales</taxon>
        <taxon>Flavobacteriaceae</taxon>
        <taxon>Aequorivita</taxon>
    </lineage>
</organism>
<evidence type="ECO:0000313" key="4">
    <source>
        <dbReference type="Proteomes" id="UP000321945"/>
    </source>
</evidence>
<evidence type="ECO:0000256" key="1">
    <source>
        <dbReference type="SAM" id="SignalP"/>
    </source>
</evidence>
<dbReference type="RefSeq" id="WP_111816965.1">
    <property type="nucleotide sequence ID" value="NZ_CBCRZQ010000013.1"/>
</dbReference>
<proteinExistence type="predicted"/>
<keyword evidence="4" id="KW-1185">Reference proteome</keyword>
<keyword evidence="1" id="KW-0732">Signal</keyword>
<feature type="chain" id="PRO_5023085410" description="FAS1 domain-containing protein" evidence="1">
    <location>
        <begin position="21"/>
        <end position="192"/>
    </location>
</feature>
<sequence length="192" mass="21417">MKLKNAILLLFIVCFGATISAQKYKSTKTPEVSKILGESNFTSSKSFYENIEEAPDFIILAKILKNESFRKTLESQEMVTIFAVADEAFLNLPKKSRDSILGNDRLLKTMMNFLAVPGRVDTYTLKSAIEKNGGTAYLKTLAGQNLGVREINGQLQLVDSENRTATIIAPDFYHKNGFFHIINGLVFPPSEQ</sequence>
<dbReference type="PROSITE" id="PS50213">
    <property type="entry name" value="FAS1"/>
    <property type="match status" value="1"/>
</dbReference>
<evidence type="ECO:0000259" key="2">
    <source>
        <dbReference type="PROSITE" id="PS50213"/>
    </source>
</evidence>
<name>A0A5C6YLI4_9FLAO</name>
<dbReference type="Pfam" id="PF02469">
    <property type="entry name" value="Fasciclin"/>
    <property type="match status" value="1"/>
</dbReference>
<feature type="domain" description="FAS1" evidence="2">
    <location>
        <begin position="44"/>
        <end position="186"/>
    </location>
</feature>
<accession>A0A5C6YLI4</accession>
<dbReference type="GO" id="GO:0050839">
    <property type="term" value="F:cell adhesion molecule binding"/>
    <property type="evidence" value="ECO:0007669"/>
    <property type="project" value="TreeGrafter"/>
</dbReference>
<dbReference type="GO" id="GO:0007155">
    <property type="term" value="P:cell adhesion"/>
    <property type="evidence" value="ECO:0007669"/>
    <property type="project" value="TreeGrafter"/>
</dbReference>
<gene>
    <name evidence="3" type="ORF">ESV24_13810</name>
</gene>
<dbReference type="GO" id="GO:0030198">
    <property type="term" value="P:extracellular matrix organization"/>
    <property type="evidence" value="ECO:0007669"/>
    <property type="project" value="TreeGrafter"/>
</dbReference>
<dbReference type="EMBL" id="VORU01000015">
    <property type="protein sequence ID" value="TXD68076.1"/>
    <property type="molecule type" value="Genomic_DNA"/>
</dbReference>
<evidence type="ECO:0000313" key="3">
    <source>
        <dbReference type="EMBL" id="TXD68076.1"/>
    </source>
</evidence>
<protein>
    <recommendedName>
        <fullName evidence="2">FAS1 domain-containing protein</fullName>
    </recommendedName>
</protein>
<dbReference type="Gene3D" id="2.30.180.10">
    <property type="entry name" value="FAS1 domain"/>
    <property type="match status" value="1"/>
</dbReference>
<dbReference type="InterPro" id="IPR000782">
    <property type="entry name" value="FAS1_domain"/>
</dbReference>
<feature type="signal peptide" evidence="1">
    <location>
        <begin position="1"/>
        <end position="20"/>
    </location>
</feature>
<reference evidence="3 4" key="1">
    <citation type="submission" date="2019-08" db="EMBL/GenBank/DDBJ databases">
        <title>Genome of Aequorivita lipolytica Y10-2 (type strain).</title>
        <authorList>
            <person name="Bowman J.P."/>
        </authorList>
    </citation>
    <scope>NUCLEOTIDE SEQUENCE [LARGE SCALE GENOMIC DNA]</scope>
    <source>
        <strain evidence="3 4">Y10-2</strain>
    </source>
</reference>
<dbReference type="SUPFAM" id="SSF82153">
    <property type="entry name" value="FAS1 domain"/>
    <property type="match status" value="1"/>
</dbReference>
<dbReference type="PANTHER" id="PTHR10900:SF77">
    <property type="entry name" value="FI19380P1"/>
    <property type="match status" value="1"/>
</dbReference>
<dbReference type="SMART" id="SM00554">
    <property type="entry name" value="FAS1"/>
    <property type="match status" value="1"/>
</dbReference>
<dbReference type="InterPro" id="IPR036378">
    <property type="entry name" value="FAS1_dom_sf"/>
</dbReference>
<dbReference type="AlphaFoldDB" id="A0A5C6YLI4"/>
<dbReference type="InterPro" id="IPR050904">
    <property type="entry name" value="Adhesion/Biosynth-related"/>
</dbReference>